<accession>A0A7X0X9D2</accession>
<proteinExistence type="predicted"/>
<gene>
    <name evidence="2" type="ORF">HCJ38_13530</name>
</gene>
<sequence>MKKYFTTILILLIGTLILSACQNSEDCKDTAPPKVDLKAEIPILLIHGSGGDTHSLDEIADHLTNDFVSSKGELTMSISENGQIAYQGELTADAKRPIIKLGFDKNQATPDKWAKGLHIAVADLKSRYGFVQMDGVGHSNGGLALTYFAMNSSTDKTVPTLRKLIAIGAPFNDLNSNDNAGSLHFKSLPNHSTQMTYFLDNKTKLDSNLEMLSIAGKLSEKGDATDGIVPTNSSLAARLFVPPNAKVYIENLQTGNTAVHQTLHETPESIKQVHWFLENFHSDKNITTLVSE</sequence>
<evidence type="ECO:0000256" key="1">
    <source>
        <dbReference type="SAM" id="SignalP"/>
    </source>
</evidence>
<feature type="chain" id="PRO_5038679421" evidence="1">
    <location>
        <begin position="21"/>
        <end position="292"/>
    </location>
</feature>
<dbReference type="SUPFAM" id="SSF53474">
    <property type="entry name" value="alpha/beta-Hydrolases"/>
    <property type="match status" value="1"/>
</dbReference>
<name>A0A7X0X9D2_9LIST</name>
<evidence type="ECO:0000313" key="2">
    <source>
        <dbReference type="EMBL" id="MBC1490014.1"/>
    </source>
</evidence>
<keyword evidence="1" id="KW-0732">Signal</keyword>
<dbReference type="Proteomes" id="UP000561617">
    <property type="component" value="Unassembled WGS sequence"/>
</dbReference>
<dbReference type="Gene3D" id="3.40.50.1820">
    <property type="entry name" value="alpha/beta hydrolase"/>
    <property type="match status" value="1"/>
</dbReference>
<dbReference type="AlphaFoldDB" id="A0A7X0X9D2"/>
<comment type="caution">
    <text evidence="2">The sequence shown here is derived from an EMBL/GenBank/DDBJ whole genome shotgun (WGS) entry which is preliminary data.</text>
</comment>
<dbReference type="Pfam" id="PF06028">
    <property type="entry name" value="DUF915"/>
    <property type="match status" value="1"/>
</dbReference>
<feature type="signal peptide" evidence="1">
    <location>
        <begin position="1"/>
        <end position="20"/>
    </location>
</feature>
<dbReference type="EMBL" id="JAASTW010000022">
    <property type="protein sequence ID" value="MBC1490014.1"/>
    <property type="molecule type" value="Genomic_DNA"/>
</dbReference>
<dbReference type="InterPro" id="IPR010315">
    <property type="entry name" value="DUF915_hydro-like"/>
</dbReference>
<dbReference type="GO" id="GO:0016787">
    <property type="term" value="F:hydrolase activity"/>
    <property type="evidence" value="ECO:0007669"/>
    <property type="project" value="UniProtKB-KW"/>
</dbReference>
<keyword evidence="2" id="KW-0378">Hydrolase</keyword>
<dbReference type="InterPro" id="IPR029058">
    <property type="entry name" value="AB_hydrolase_fold"/>
</dbReference>
<protein>
    <submittedName>
        <fullName evidence="2">Alpha/beta hydrolase</fullName>
    </submittedName>
</protein>
<reference evidence="2 3" key="1">
    <citation type="submission" date="2020-03" db="EMBL/GenBank/DDBJ databases">
        <title>Soil Listeria distribution.</title>
        <authorList>
            <person name="Liao J."/>
            <person name="Wiedmann M."/>
        </authorList>
    </citation>
    <scope>NUCLEOTIDE SEQUENCE [LARGE SCALE GENOMIC DNA]</scope>
    <source>
        <strain evidence="2 3">FSL L7-1554</strain>
    </source>
</reference>
<evidence type="ECO:0000313" key="3">
    <source>
        <dbReference type="Proteomes" id="UP000561617"/>
    </source>
</evidence>
<dbReference type="RefSeq" id="WP_185381548.1">
    <property type="nucleotide sequence ID" value="NZ_JAASTW010000022.1"/>
</dbReference>
<dbReference type="PROSITE" id="PS51257">
    <property type="entry name" value="PROKAR_LIPOPROTEIN"/>
    <property type="match status" value="1"/>
</dbReference>
<organism evidence="2 3">
    <name type="scientific">Listeria immobilis</name>
    <dbReference type="NCBI Taxonomy" id="2713502"/>
    <lineage>
        <taxon>Bacteria</taxon>
        <taxon>Bacillati</taxon>
        <taxon>Bacillota</taxon>
        <taxon>Bacilli</taxon>
        <taxon>Bacillales</taxon>
        <taxon>Listeriaceae</taxon>
        <taxon>Listeria</taxon>
    </lineage>
</organism>